<dbReference type="EMBL" id="BMJA01000001">
    <property type="protein sequence ID" value="GGA17212.1"/>
    <property type="molecule type" value="Genomic_DNA"/>
</dbReference>
<proteinExistence type="predicted"/>
<gene>
    <name evidence="1" type="ORF">GCM10010981_01180</name>
</gene>
<name>A0ABQ1FKT2_9GAMM</name>
<sequence length="58" mass="6280">MSAAAVSADIVLAMNDVLDNVPNRYRATGRTKRLKTANDPNPMERRVGILTAVLEVIA</sequence>
<protein>
    <submittedName>
        <fullName evidence="1">Uncharacterized protein</fullName>
    </submittedName>
</protein>
<organism evidence="1 2">
    <name type="scientific">Dyella nitratireducens</name>
    <dbReference type="NCBI Taxonomy" id="1849580"/>
    <lineage>
        <taxon>Bacteria</taxon>
        <taxon>Pseudomonadati</taxon>
        <taxon>Pseudomonadota</taxon>
        <taxon>Gammaproteobacteria</taxon>
        <taxon>Lysobacterales</taxon>
        <taxon>Rhodanobacteraceae</taxon>
        <taxon>Dyella</taxon>
    </lineage>
</organism>
<dbReference type="RefSeq" id="WP_188792340.1">
    <property type="nucleotide sequence ID" value="NZ_BMJA01000001.1"/>
</dbReference>
<keyword evidence="2" id="KW-1185">Reference proteome</keyword>
<comment type="caution">
    <text evidence="1">The sequence shown here is derived from an EMBL/GenBank/DDBJ whole genome shotgun (WGS) entry which is preliminary data.</text>
</comment>
<dbReference type="Proteomes" id="UP000620046">
    <property type="component" value="Unassembled WGS sequence"/>
</dbReference>
<evidence type="ECO:0000313" key="1">
    <source>
        <dbReference type="EMBL" id="GGA17212.1"/>
    </source>
</evidence>
<evidence type="ECO:0000313" key="2">
    <source>
        <dbReference type="Proteomes" id="UP000620046"/>
    </source>
</evidence>
<accession>A0ABQ1FKT2</accession>
<reference evidence="2" key="1">
    <citation type="journal article" date="2019" name="Int. J. Syst. Evol. Microbiol.">
        <title>The Global Catalogue of Microorganisms (GCM) 10K type strain sequencing project: providing services to taxonomists for standard genome sequencing and annotation.</title>
        <authorList>
            <consortium name="The Broad Institute Genomics Platform"/>
            <consortium name="The Broad Institute Genome Sequencing Center for Infectious Disease"/>
            <person name="Wu L."/>
            <person name="Ma J."/>
        </authorList>
    </citation>
    <scope>NUCLEOTIDE SEQUENCE [LARGE SCALE GENOMIC DNA]</scope>
    <source>
        <strain evidence="2">CGMCC 1.15439</strain>
    </source>
</reference>